<evidence type="ECO:0000256" key="8">
    <source>
        <dbReference type="ARBA" id="ARBA00023136"/>
    </source>
</evidence>
<feature type="compositionally biased region" description="Polar residues" evidence="12">
    <location>
        <begin position="287"/>
        <end position="296"/>
    </location>
</feature>
<evidence type="ECO:0000313" key="15">
    <source>
        <dbReference type="EMBL" id="KAF0803488.1"/>
    </source>
</evidence>
<name>A0ABQ6Y3K7_9GAMM</name>
<proteinExistence type="inferred from homology"/>
<evidence type="ECO:0000259" key="14">
    <source>
        <dbReference type="Pfam" id="PF07715"/>
    </source>
</evidence>
<keyword evidence="6" id="KW-0406">Ion transport</keyword>
<evidence type="ECO:0000256" key="12">
    <source>
        <dbReference type="SAM" id="MobiDB-lite"/>
    </source>
</evidence>
<reference evidence="15 16" key="1">
    <citation type="submission" date="2012-09" db="EMBL/GenBank/DDBJ databases">
        <title>Genome Sequence of alkane-degrading Bacterium Alcanivorax sp. 6-D-6.</title>
        <authorList>
            <person name="Lai Q."/>
            <person name="Shao Z."/>
        </authorList>
    </citation>
    <scope>NUCLEOTIDE SEQUENCE [LARGE SCALE GENOMIC DNA]</scope>
    <source>
        <strain evidence="15 16">6-D-6</strain>
    </source>
</reference>
<evidence type="ECO:0000313" key="16">
    <source>
        <dbReference type="Proteomes" id="UP000771797"/>
    </source>
</evidence>
<dbReference type="InterPro" id="IPR036942">
    <property type="entry name" value="Beta-barrel_TonB_sf"/>
</dbReference>
<keyword evidence="8 10" id="KW-0472">Membrane</keyword>
<sequence>MPPLFIFGATWRPSREAPMFPRSLVSLVPLSAIVTANPAIGEESTPRHQTATLPAIVVTATASERNEADTPASVSVIDGDDLRQRPVHDLSDAVRSAVGIDVESVGLGRRGISIRGMSSEHTLVLIDGQRINNSASAIAHSDFELGWMPVEAIERVEVVRGPMSSLYGSEALGGVVNIISRSATDQWQGSFGSQALISDHGLDGNHYKGGFYAGGPLLPGTLGVNVWGEYRRRDALLDAADPELTALDEQRATSGHVGLTWTPDPYQRVDLSVDAGNETLEGVRGSSRASPYQSDNDVQRRRYSLSHRGDWGWGNSQVRLYRGTLDRETYRSDGADTTGPNRFTDTVLDGRVGWIVADTHKFTVGSEMRREELEDPNINSKGEDDLTHYAAFAQDEIFLGDKWELVLGSRFDRHQDFGWETSPRAYLMFHPTDRLTFKAGAGHGFKAPTLKQLSPEFESRAAMGGRGIIRGNPDLEPETNRSFELSATYNQQRWSAGATLFHNDVRNLIETVRQPTCFEPGYVCLEYDNIAKARLRGLELTAAVVLLERWRLEANYTYLDARDRTNDERLADRSRHRANTTLIWDTTDRISTRFRAEYVGSQYRSETERDRPDRTLLYSYVDYAFSREISLHAGVENLTDERLANDDPDLHDRADEGRRYFVGLTATF</sequence>
<keyword evidence="4 10" id="KW-0812">Transmembrane</keyword>
<protein>
    <submittedName>
        <fullName evidence="15">Outer membrane protein</fullName>
    </submittedName>
</protein>
<dbReference type="Gene3D" id="2.170.130.10">
    <property type="entry name" value="TonB-dependent receptor, plug domain"/>
    <property type="match status" value="1"/>
</dbReference>
<dbReference type="PROSITE" id="PS52016">
    <property type="entry name" value="TONB_DEPENDENT_REC_3"/>
    <property type="match status" value="1"/>
</dbReference>
<keyword evidence="2 10" id="KW-0813">Transport</keyword>
<evidence type="ECO:0000256" key="10">
    <source>
        <dbReference type="PROSITE-ProRule" id="PRU01360"/>
    </source>
</evidence>
<evidence type="ECO:0000259" key="13">
    <source>
        <dbReference type="Pfam" id="PF00593"/>
    </source>
</evidence>
<feature type="domain" description="TonB-dependent receptor-like beta-barrel" evidence="13">
    <location>
        <begin position="263"/>
        <end position="638"/>
    </location>
</feature>
<dbReference type="InterPro" id="IPR000531">
    <property type="entry name" value="Beta-barrel_TonB"/>
</dbReference>
<dbReference type="Pfam" id="PF07715">
    <property type="entry name" value="Plug"/>
    <property type="match status" value="1"/>
</dbReference>
<dbReference type="PANTHER" id="PTHR30069:SF53">
    <property type="entry name" value="COLICIN I RECEPTOR-RELATED"/>
    <property type="match status" value="1"/>
</dbReference>
<accession>A0ABQ6Y3K7</accession>
<gene>
    <name evidence="15" type="ORF">A6D6_03704</name>
</gene>
<keyword evidence="9 10" id="KW-0998">Cell outer membrane</keyword>
<evidence type="ECO:0000256" key="6">
    <source>
        <dbReference type="ARBA" id="ARBA00023065"/>
    </source>
</evidence>
<dbReference type="Proteomes" id="UP000771797">
    <property type="component" value="Unassembled WGS sequence"/>
</dbReference>
<feature type="domain" description="TonB-dependent receptor plug" evidence="14">
    <location>
        <begin position="68"/>
        <end position="175"/>
    </location>
</feature>
<evidence type="ECO:0000256" key="4">
    <source>
        <dbReference type="ARBA" id="ARBA00022692"/>
    </source>
</evidence>
<keyword evidence="16" id="KW-1185">Reference proteome</keyword>
<evidence type="ECO:0000256" key="7">
    <source>
        <dbReference type="ARBA" id="ARBA00023077"/>
    </source>
</evidence>
<keyword evidence="3 10" id="KW-1134">Transmembrane beta strand</keyword>
<organism evidence="15 16">
    <name type="scientific">Alcanivorax xiamenensis</name>
    <dbReference type="NCBI Taxonomy" id="1177156"/>
    <lineage>
        <taxon>Bacteria</taxon>
        <taxon>Pseudomonadati</taxon>
        <taxon>Pseudomonadota</taxon>
        <taxon>Gammaproteobacteria</taxon>
        <taxon>Oceanospirillales</taxon>
        <taxon>Alcanivoracaceae</taxon>
        <taxon>Alcanivorax</taxon>
    </lineage>
</organism>
<keyword evidence="5" id="KW-0732">Signal</keyword>
<comment type="caution">
    <text evidence="15">The sequence shown here is derived from an EMBL/GenBank/DDBJ whole genome shotgun (WGS) entry which is preliminary data.</text>
</comment>
<evidence type="ECO:0000256" key="11">
    <source>
        <dbReference type="RuleBase" id="RU003357"/>
    </source>
</evidence>
<evidence type="ECO:0000256" key="2">
    <source>
        <dbReference type="ARBA" id="ARBA00022448"/>
    </source>
</evidence>
<comment type="subcellular location">
    <subcellularLocation>
        <location evidence="1 10">Cell outer membrane</location>
        <topology evidence="1 10">Multi-pass membrane protein</topology>
    </subcellularLocation>
</comment>
<evidence type="ECO:0000256" key="3">
    <source>
        <dbReference type="ARBA" id="ARBA00022452"/>
    </source>
</evidence>
<dbReference type="CDD" id="cd01347">
    <property type="entry name" value="ligand_gated_channel"/>
    <property type="match status" value="1"/>
</dbReference>
<evidence type="ECO:0000256" key="5">
    <source>
        <dbReference type="ARBA" id="ARBA00022729"/>
    </source>
</evidence>
<dbReference type="InterPro" id="IPR012910">
    <property type="entry name" value="Plug_dom"/>
</dbReference>
<dbReference type="EMBL" id="AQPF01000050">
    <property type="protein sequence ID" value="KAF0803488.1"/>
    <property type="molecule type" value="Genomic_DNA"/>
</dbReference>
<dbReference type="Pfam" id="PF00593">
    <property type="entry name" value="TonB_dep_Rec_b-barrel"/>
    <property type="match status" value="1"/>
</dbReference>
<evidence type="ECO:0000256" key="9">
    <source>
        <dbReference type="ARBA" id="ARBA00023237"/>
    </source>
</evidence>
<evidence type="ECO:0000256" key="1">
    <source>
        <dbReference type="ARBA" id="ARBA00004571"/>
    </source>
</evidence>
<dbReference type="SUPFAM" id="SSF56935">
    <property type="entry name" value="Porins"/>
    <property type="match status" value="1"/>
</dbReference>
<comment type="similarity">
    <text evidence="10 11">Belongs to the TonB-dependent receptor family.</text>
</comment>
<feature type="region of interest" description="Disordered" evidence="12">
    <location>
        <begin position="279"/>
        <end position="301"/>
    </location>
</feature>
<dbReference type="Gene3D" id="2.40.170.20">
    <property type="entry name" value="TonB-dependent receptor, beta-barrel domain"/>
    <property type="match status" value="1"/>
</dbReference>
<keyword evidence="7 11" id="KW-0798">TonB box</keyword>
<dbReference type="InterPro" id="IPR037066">
    <property type="entry name" value="Plug_dom_sf"/>
</dbReference>
<dbReference type="InterPro" id="IPR039426">
    <property type="entry name" value="TonB-dep_rcpt-like"/>
</dbReference>
<dbReference type="PANTHER" id="PTHR30069">
    <property type="entry name" value="TONB-DEPENDENT OUTER MEMBRANE RECEPTOR"/>
    <property type="match status" value="1"/>
</dbReference>